<proteinExistence type="predicted"/>
<dbReference type="AlphaFoldDB" id="A0A6A5RUX6"/>
<dbReference type="Proteomes" id="UP000800082">
    <property type="component" value="Unassembled WGS sequence"/>
</dbReference>
<keyword evidence="2" id="KW-1185">Reference proteome</keyword>
<reference evidence="1" key="1">
    <citation type="journal article" date="2020" name="Stud. Mycol.">
        <title>101 Dothideomycetes genomes: a test case for predicting lifestyles and emergence of pathogens.</title>
        <authorList>
            <person name="Haridas S."/>
            <person name="Albert R."/>
            <person name="Binder M."/>
            <person name="Bloem J."/>
            <person name="Labutti K."/>
            <person name="Salamov A."/>
            <person name="Andreopoulos B."/>
            <person name="Baker S."/>
            <person name="Barry K."/>
            <person name="Bills G."/>
            <person name="Bluhm B."/>
            <person name="Cannon C."/>
            <person name="Castanera R."/>
            <person name="Culley D."/>
            <person name="Daum C."/>
            <person name="Ezra D."/>
            <person name="Gonzalez J."/>
            <person name="Henrissat B."/>
            <person name="Kuo A."/>
            <person name="Liang C."/>
            <person name="Lipzen A."/>
            <person name="Lutzoni F."/>
            <person name="Magnuson J."/>
            <person name="Mondo S."/>
            <person name="Nolan M."/>
            <person name="Ohm R."/>
            <person name="Pangilinan J."/>
            <person name="Park H.-J."/>
            <person name="Ramirez L."/>
            <person name="Alfaro M."/>
            <person name="Sun H."/>
            <person name="Tritt A."/>
            <person name="Yoshinaga Y."/>
            <person name="Zwiers L.-H."/>
            <person name="Turgeon B."/>
            <person name="Goodwin S."/>
            <person name="Spatafora J."/>
            <person name="Crous P."/>
            <person name="Grigoriev I."/>
        </authorList>
    </citation>
    <scope>NUCLEOTIDE SEQUENCE</scope>
    <source>
        <strain evidence="1">CBS 183.55</strain>
    </source>
</reference>
<name>A0A6A5RUX6_9PLEO</name>
<dbReference type="OrthoDB" id="2157530at2759"/>
<evidence type="ECO:0000313" key="1">
    <source>
        <dbReference type="EMBL" id="KAF1931303.1"/>
    </source>
</evidence>
<gene>
    <name evidence="1" type="ORF">M421DRAFT_343629</name>
</gene>
<evidence type="ECO:0000313" key="2">
    <source>
        <dbReference type="Proteomes" id="UP000800082"/>
    </source>
</evidence>
<dbReference type="GeneID" id="54347154"/>
<protein>
    <submittedName>
        <fullName evidence="1">Uncharacterized protein</fullName>
    </submittedName>
</protein>
<organism evidence="1 2">
    <name type="scientific">Didymella exigua CBS 183.55</name>
    <dbReference type="NCBI Taxonomy" id="1150837"/>
    <lineage>
        <taxon>Eukaryota</taxon>
        <taxon>Fungi</taxon>
        <taxon>Dikarya</taxon>
        <taxon>Ascomycota</taxon>
        <taxon>Pezizomycotina</taxon>
        <taxon>Dothideomycetes</taxon>
        <taxon>Pleosporomycetidae</taxon>
        <taxon>Pleosporales</taxon>
        <taxon>Pleosporineae</taxon>
        <taxon>Didymellaceae</taxon>
        <taxon>Didymella</taxon>
    </lineage>
</organism>
<dbReference type="EMBL" id="ML978961">
    <property type="protein sequence ID" value="KAF1931303.1"/>
    <property type="molecule type" value="Genomic_DNA"/>
</dbReference>
<accession>A0A6A5RUX6</accession>
<sequence length="226" mass="26169">MHKCKSRKAINPQKKKTEQENLRAIYEPLPQTGYIRVLVLQPGDDKDDVVCRLEVRLMNHPGDARRSRTAGAILRMPSTYDAMIRWYSSRETLQTHLDIFEVREKPRQDFTLSLACNHFSLFFITDNCHHSYIQAYRRVMLALLNKKDVFSEDIVTERHLRHATRVADFLNDGTFHKCLFLTRVGHVGLIIMEASVTFLLTPGNGGRYRLVEGCYIHGVLHPWCDG</sequence>
<dbReference type="RefSeq" id="XP_033451551.1">
    <property type="nucleotide sequence ID" value="XM_033589507.1"/>
</dbReference>